<dbReference type="Proteomes" id="UP001345219">
    <property type="component" value="Chromosome 12"/>
</dbReference>
<reference evidence="1 2" key="1">
    <citation type="journal article" date="2023" name="Hortic Res">
        <title>Pangenome of water caltrop reveals structural variations and asymmetric subgenome divergence after allopolyploidization.</title>
        <authorList>
            <person name="Zhang X."/>
            <person name="Chen Y."/>
            <person name="Wang L."/>
            <person name="Yuan Y."/>
            <person name="Fang M."/>
            <person name="Shi L."/>
            <person name="Lu R."/>
            <person name="Comes H.P."/>
            <person name="Ma Y."/>
            <person name="Chen Y."/>
            <person name="Huang G."/>
            <person name="Zhou Y."/>
            <person name="Zheng Z."/>
            <person name="Qiu Y."/>
        </authorList>
    </citation>
    <scope>NUCLEOTIDE SEQUENCE [LARGE SCALE GENOMIC DNA]</scope>
    <source>
        <tissue evidence="1">Roots</tissue>
    </source>
</reference>
<keyword evidence="2" id="KW-1185">Reference proteome</keyword>
<dbReference type="AlphaFoldDB" id="A0AAN7GNT8"/>
<name>A0AAN7GNT8_9MYRT</name>
<accession>A0AAN7GNT8</accession>
<protein>
    <submittedName>
        <fullName evidence="1">Uncharacterized protein</fullName>
    </submittedName>
</protein>
<gene>
    <name evidence="1" type="ORF">SAY87_014799</name>
</gene>
<evidence type="ECO:0000313" key="1">
    <source>
        <dbReference type="EMBL" id="KAK4748213.1"/>
    </source>
</evidence>
<sequence length="74" mass="8202">MVDGNCSIFTPKDILHRSSDFEVLVVFEVGATSLSVLRSVSEAYWLHAEPTGDGEGVSMISWINWRKQAGTFII</sequence>
<dbReference type="EMBL" id="JAXIOK010000019">
    <property type="protein sequence ID" value="KAK4748213.1"/>
    <property type="molecule type" value="Genomic_DNA"/>
</dbReference>
<proteinExistence type="predicted"/>
<comment type="caution">
    <text evidence="1">The sequence shown here is derived from an EMBL/GenBank/DDBJ whole genome shotgun (WGS) entry which is preliminary data.</text>
</comment>
<organism evidence="1 2">
    <name type="scientific">Trapa incisa</name>
    <dbReference type="NCBI Taxonomy" id="236973"/>
    <lineage>
        <taxon>Eukaryota</taxon>
        <taxon>Viridiplantae</taxon>
        <taxon>Streptophyta</taxon>
        <taxon>Embryophyta</taxon>
        <taxon>Tracheophyta</taxon>
        <taxon>Spermatophyta</taxon>
        <taxon>Magnoliopsida</taxon>
        <taxon>eudicotyledons</taxon>
        <taxon>Gunneridae</taxon>
        <taxon>Pentapetalae</taxon>
        <taxon>rosids</taxon>
        <taxon>malvids</taxon>
        <taxon>Myrtales</taxon>
        <taxon>Lythraceae</taxon>
        <taxon>Trapa</taxon>
    </lineage>
</organism>
<evidence type="ECO:0000313" key="2">
    <source>
        <dbReference type="Proteomes" id="UP001345219"/>
    </source>
</evidence>